<dbReference type="PANTHER" id="PTHR42947">
    <property type="entry name" value="COB--COM HETERODISULFIDE REDUCTASE SUBUNIT B 1"/>
    <property type="match status" value="1"/>
</dbReference>
<organism evidence="3 4">
    <name type="scientific">Candidatus Lambdaproteobacteria bacterium RIFOXYD2_FULL_50_16</name>
    <dbReference type="NCBI Taxonomy" id="1817772"/>
    <lineage>
        <taxon>Bacteria</taxon>
        <taxon>Pseudomonadati</taxon>
        <taxon>Pseudomonadota</taxon>
        <taxon>Candidatus Lambdaproteobacteria</taxon>
    </lineage>
</organism>
<dbReference type="PANTHER" id="PTHR42947:SF1">
    <property type="entry name" value="COB--COM HETERODISULFIDE REDUCTASE SUBUNIT B 1"/>
    <property type="match status" value="1"/>
</dbReference>
<gene>
    <name evidence="3" type="ORF">A2527_09025</name>
</gene>
<accession>A0A1F6GGK9</accession>
<comment type="caution">
    <text evidence="3">The sequence shown here is derived from an EMBL/GenBank/DDBJ whole genome shotgun (WGS) entry which is preliminary data.</text>
</comment>
<dbReference type="Pfam" id="PF02754">
    <property type="entry name" value="CCG"/>
    <property type="match status" value="2"/>
</dbReference>
<dbReference type="AlphaFoldDB" id="A0A1F6GGK9"/>
<protein>
    <submittedName>
        <fullName evidence="3">Succinate dehydrogenase</fullName>
    </submittedName>
</protein>
<feature type="domain" description="Cysteine-rich" evidence="2">
    <location>
        <begin position="148"/>
        <end position="238"/>
    </location>
</feature>
<dbReference type="STRING" id="1817772.A2527_09025"/>
<keyword evidence="1" id="KW-0560">Oxidoreductase</keyword>
<sequence>MKFAYYISCINEGMTKELDIALNLLKKDLGIELARMEEATCCGGSNLEFVHPDVAVVNNARNIALAEKMGLDMVTTCNTCLLGLLEAKHKLDHDEALKAKVNRYLKSHKLEYKGTSKVTHLLWVLNEDYGLDKLKSKVKKPLTGLKIAPFYGCHILRPSHLFGQRDNPYAPRSLDLVIEALGGERIEYESKTKCCGFHTMLVAPEESLKVAGKALVDAVDNDADYIVTPCPLCHTALDSNQADAMKVMGSSASVPVIHLSQLIGLALGYSPQQLGMNKHVVTSRSA</sequence>
<dbReference type="GO" id="GO:0016491">
    <property type="term" value="F:oxidoreductase activity"/>
    <property type="evidence" value="ECO:0007669"/>
    <property type="project" value="UniProtKB-KW"/>
</dbReference>
<feature type="domain" description="Cysteine-rich" evidence="2">
    <location>
        <begin position="4"/>
        <end position="83"/>
    </location>
</feature>
<dbReference type="Gene3D" id="1.20.1050.140">
    <property type="match status" value="1"/>
</dbReference>
<evidence type="ECO:0000256" key="1">
    <source>
        <dbReference type="ARBA" id="ARBA00023002"/>
    </source>
</evidence>
<name>A0A1F6GGK9_9PROT</name>
<dbReference type="InterPro" id="IPR051278">
    <property type="entry name" value="HdrB/HdrD_reductase"/>
</dbReference>
<dbReference type="InterPro" id="IPR004017">
    <property type="entry name" value="Cys_rich_dom"/>
</dbReference>
<evidence type="ECO:0000259" key="2">
    <source>
        <dbReference type="Pfam" id="PF02754"/>
    </source>
</evidence>
<dbReference type="Gene3D" id="3.40.50.11810">
    <property type="match status" value="1"/>
</dbReference>
<proteinExistence type="predicted"/>
<reference evidence="3 4" key="1">
    <citation type="journal article" date="2016" name="Nat. Commun.">
        <title>Thousands of microbial genomes shed light on interconnected biogeochemical processes in an aquifer system.</title>
        <authorList>
            <person name="Anantharaman K."/>
            <person name="Brown C.T."/>
            <person name="Hug L.A."/>
            <person name="Sharon I."/>
            <person name="Castelle C.J."/>
            <person name="Probst A.J."/>
            <person name="Thomas B.C."/>
            <person name="Singh A."/>
            <person name="Wilkins M.J."/>
            <person name="Karaoz U."/>
            <person name="Brodie E.L."/>
            <person name="Williams K.H."/>
            <person name="Hubbard S.S."/>
            <person name="Banfield J.F."/>
        </authorList>
    </citation>
    <scope>NUCLEOTIDE SEQUENCE [LARGE SCALE GENOMIC DNA]</scope>
</reference>
<dbReference type="EMBL" id="MFNE01000002">
    <property type="protein sequence ID" value="OGG97234.1"/>
    <property type="molecule type" value="Genomic_DNA"/>
</dbReference>
<evidence type="ECO:0000313" key="4">
    <source>
        <dbReference type="Proteomes" id="UP000178449"/>
    </source>
</evidence>
<dbReference type="Proteomes" id="UP000178449">
    <property type="component" value="Unassembled WGS sequence"/>
</dbReference>
<evidence type="ECO:0000313" key="3">
    <source>
        <dbReference type="EMBL" id="OGG97234.1"/>
    </source>
</evidence>